<dbReference type="PANTHER" id="PTHR36699:SF1">
    <property type="entry name" value="L,D-TRANSPEPTIDASE YAFK-RELATED"/>
    <property type="match status" value="1"/>
</dbReference>
<dbReference type="InterPro" id="IPR056203">
    <property type="entry name" value="Cds6_C"/>
</dbReference>
<feature type="chain" id="PRO_5012406327" evidence="8">
    <location>
        <begin position="20"/>
        <end position="419"/>
    </location>
</feature>
<dbReference type="GO" id="GO:0004180">
    <property type="term" value="F:carboxypeptidase activity"/>
    <property type="evidence" value="ECO:0007669"/>
    <property type="project" value="UniProtKB-ARBA"/>
</dbReference>
<evidence type="ECO:0000313" key="10">
    <source>
        <dbReference type="EMBL" id="SOB59692.1"/>
    </source>
</evidence>
<keyword evidence="3" id="KW-0808">Transferase</keyword>
<evidence type="ECO:0000259" key="9">
    <source>
        <dbReference type="PROSITE" id="PS52029"/>
    </source>
</evidence>
<feature type="active site" description="Nucleophile" evidence="7">
    <location>
        <position position="141"/>
    </location>
</feature>
<organism evidence="10 11">
    <name type="scientific">Pseudodesulfovibrio profundus</name>
    <dbReference type="NCBI Taxonomy" id="57320"/>
    <lineage>
        <taxon>Bacteria</taxon>
        <taxon>Pseudomonadati</taxon>
        <taxon>Thermodesulfobacteriota</taxon>
        <taxon>Desulfovibrionia</taxon>
        <taxon>Desulfovibrionales</taxon>
        <taxon>Desulfovibrionaceae</taxon>
    </lineage>
</organism>
<keyword evidence="5 7" id="KW-0573">Peptidoglycan synthesis</keyword>
<dbReference type="SUPFAM" id="SSF141523">
    <property type="entry name" value="L,D-transpeptidase catalytic domain-like"/>
    <property type="match status" value="1"/>
</dbReference>
<dbReference type="SUPFAM" id="SSF54427">
    <property type="entry name" value="NTF2-like"/>
    <property type="match status" value="2"/>
</dbReference>
<evidence type="ECO:0000256" key="2">
    <source>
        <dbReference type="ARBA" id="ARBA00005992"/>
    </source>
</evidence>
<evidence type="ECO:0000256" key="6">
    <source>
        <dbReference type="ARBA" id="ARBA00023316"/>
    </source>
</evidence>
<dbReference type="UniPathway" id="UPA00219"/>
<feature type="signal peptide" evidence="8">
    <location>
        <begin position="1"/>
        <end position="19"/>
    </location>
</feature>
<sequence length="419" mass="47649">MRLVTAILSILVFAVPALAEGWATKLSSHNYGPERLIAVEKQSQTFMMFERKSPLREVRRFPCTTGQLTGDKLVEGDMRTPEGVYFVGPKINRTLNWDLYGNLAYSLNYPNPIDKIKGKTGSGIWIHGRGKEFLPRDTLGCVALKVPDMLDVSKEFEFGTPVVIARDVEWTPEPGEADKVAKQLAARLQAWAQDWEGQNDAFFQHYDSALMSVSEGSSFNSFVSHKKNVFAAKPWIHVMVDNIRAIPGPDYWVTWFDQYYRTSGMVSMTGKRFYWMRDAEGEWRIVGREYVPAGEDLKDKYLAVKSEEVREVIDAWRDAWLSMNADAYGELYSRDAVQGNRRGASRIIDYKKALWAKTPPVTVHVDDLKISTHPKGLQVAFVQRFEDAGGYSDIGRKTMVMVPDGATWKIGSEHWRRGR</sequence>
<dbReference type="RefSeq" id="WP_097012528.1">
    <property type="nucleotide sequence ID" value="NZ_LT907975.1"/>
</dbReference>
<proteinExistence type="inferred from homology"/>
<evidence type="ECO:0000256" key="1">
    <source>
        <dbReference type="ARBA" id="ARBA00004752"/>
    </source>
</evidence>
<gene>
    <name evidence="10" type="ORF">DPRO_2782</name>
</gene>
<dbReference type="OrthoDB" id="9809748at2"/>
<dbReference type="InterPro" id="IPR032710">
    <property type="entry name" value="NTF2-like_dom_sf"/>
</dbReference>
<protein>
    <submittedName>
        <fullName evidence="10">ErfK/YbiS/YcfS/YnhG family protein</fullName>
    </submittedName>
</protein>
<dbReference type="KEGG" id="pprf:DPRO_2782"/>
<dbReference type="InterPro" id="IPR038063">
    <property type="entry name" value="Transpep_catalytic_dom"/>
</dbReference>
<feature type="domain" description="L,D-TPase catalytic" evidence="9">
    <location>
        <begin position="35"/>
        <end position="165"/>
    </location>
</feature>
<feature type="active site" description="Proton donor/acceptor" evidence="7">
    <location>
        <position position="127"/>
    </location>
</feature>
<dbReference type="GO" id="GO:0016740">
    <property type="term" value="F:transferase activity"/>
    <property type="evidence" value="ECO:0007669"/>
    <property type="project" value="UniProtKB-KW"/>
</dbReference>
<dbReference type="Proteomes" id="UP000219215">
    <property type="component" value="Chromosome DPRO"/>
</dbReference>
<dbReference type="EMBL" id="LT907975">
    <property type="protein sequence ID" value="SOB59692.1"/>
    <property type="molecule type" value="Genomic_DNA"/>
</dbReference>
<evidence type="ECO:0000256" key="8">
    <source>
        <dbReference type="SAM" id="SignalP"/>
    </source>
</evidence>
<dbReference type="GO" id="GO:0009252">
    <property type="term" value="P:peptidoglycan biosynthetic process"/>
    <property type="evidence" value="ECO:0007669"/>
    <property type="project" value="UniProtKB-UniPathway"/>
</dbReference>
<dbReference type="CDD" id="cd16913">
    <property type="entry name" value="YkuD_like"/>
    <property type="match status" value="1"/>
</dbReference>
<dbReference type="Gene3D" id="3.10.450.50">
    <property type="match status" value="1"/>
</dbReference>
<dbReference type="GO" id="GO:0008360">
    <property type="term" value="P:regulation of cell shape"/>
    <property type="evidence" value="ECO:0007669"/>
    <property type="project" value="UniProtKB-UniRule"/>
</dbReference>
<keyword evidence="4 7" id="KW-0133">Cell shape</keyword>
<dbReference type="Gene3D" id="2.40.440.10">
    <property type="entry name" value="L,D-transpeptidase catalytic domain-like"/>
    <property type="match status" value="1"/>
</dbReference>
<dbReference type="Pfam" id="PF24125">
    <property type="entry name" value="Cds6_C"/>
    <property type="match status" value="2"/>
</dbReference>
<accession>A0A2C8FCR3</accession>
<dbReference type="Pfam" id="PF03734">
    <property type="entry name" value="YkuD"/>
    <property type="match status" value="1"/>
</dbReference>
<reference evidence="11" key="1">
    <citation type="submission" date="2017-09" db="EMBL/GenBank/DDBJ databases">
        <authorList>
            <person name="Regsiter A."/>
            <person name="William W."/>
        </authorList>
    </citation>
    <scope>NUCLEOTIDE SEQUENCE [LARGE SCALE GENOMIC DNA]</scope>
    <source>
        <strain evidence="11">500-1</strain>
    </source>
</reference>
<keyword evidence="11" id="KW-1185">Reference proteome</keyword>
<evidence type="ECO:0000256" key="7">
    <source>
        <dbReference type="PROSITE-ProRule" id="PRU01373"/>
    </source>
</evidence>
<keyword evidence="6 7" id="KW-0961">Cell wall biogenesis/degradation</keyword>
<evidence type="ECO:0000256" key="5">
    <source>
        <dbReference type="ARBA" id="ARBA00022984"/>
    </source>
</evidence>
<name>A0A2C8FCR3_9BACT</name>
<evidence type="ECO:0000313" key="11">
    <source>
        <dbReference type="Proteomes" id="UP000219215"/>
    </source>
</evidence>
<dbReference type="AlphaFoldDB" id="A0A2C8FCR3"/>
<keyword evidence="8" id="KW-0732">Signal</keyword>
<evidence type="ECO:0000256" key="4">
    <source>
        <dbReference type="ARBA" id="ARBA00022960"/>
    </source>
</evidence>
<dbReference type="PROSITE" id="PS52029">
    <property type="entry name" value="LD_TPASE"/>
    <property type="match status" value="1"/>
</dbReference>
<comment type="similarity">
    <text evidence="2">Belongs to the YkuD family.</text>
</comment>
<dbReference type="GO" id="GO:0071555">
    <property type="term" value="P:cell wall organization"/>
    <property type="evidence" value="ECO:0007669"/>
    <property type="project" value="UniProtKB-UniRule"/>
</dbReference>
<dbReference type="PANTHER" id="PTHR36699">
    <property type="entry name" value="LD-TRANSPEPTIDASE"/>
    <property type="match status" value="1"/>
</dbReference>
<dbReference type="InterPro" id="IPR005490">
    <property type="entry name" value="LD_TPept_cat_dom"/>
</dbReference>
<evidence type="ECO:0000256" key="3">
    <source>
        <dbReference type="ARBA" id="ARBA00022679"/>
    </source>
</evidence>
<comment type="pathway">
    <text evidence="1 7">Cell wall biogenesis; peptidoglycan biosynthesis.</text>
</comment>